<dbReference type="RefSeq" id="WP_235324236.1">
    <property type="nucleotide sequence ID" value="NZ_JAFBIT010000003.1"/>
</dbReference>
<accession>A0ABS9CPZ6</accession>
<dbReference type="Proteomes" id="UP001299220">
    <property type="component" value="Unassembled WGS sequence"/>
</dbReference>
<dbReference type="EMBL" id="JAFBIT010000003">
    <property type="protein sequence ID" value="MCF2653216.1"/>
    <property type="molecule type" value="Genomic_DNA"/>
</dbReference>
<name>A0ABS9CPZ6_9FIRM</name>
<dbReference type="GO" id="GO:0002953">
    <property type="term" value="F:5'-deoxynucleotidase activity"/>
    <property type="evidence" value="ECO:0007669"/>
    <property type="project" value="UniProtKB-EC"/>
</dbReference>
<organism evidence="3 4">
    <name type="scientific">Anaeromassilibacillus senegalensis</name>
    <dbReference type="NCBI Taxonomy" id="1673717"/>
    <lineage>
        <taxon>Bacteria</taxon>
        <taxon>Bacillati</taxon>
        <taxon>Bacillota</taxon>
        <taxon>Clostridia</taxon>
        <taxon>Eubacteriales</taxon>
        <taxon>Acutalibacteraceae</taxon>
        <taxon>Anaeromassilibacillus</taxon>
    </lineage>
</organism>
<feature type="domain" description="HD/PDEase" evidence="2">
    <location>
        <begin position="24"/>
        <end position="150"/>
    </location>
</feature>
<dbReference type="InterPro" id="IPR003607">
    <property type="entry name" value="HD/PDEase_dom"/>
</dbReference>
<dbReference type="NCBIfam" id="NF003009">
    <property type="entry name" value="PRK03826.1"/>
    <property type="match status" value="1"/>
</dbReference>
<evidence type="ECO:0000256" key="1">
    <source>
        <dbReference type="ARBA" id="ARBA00022801"/>
    </source>
</evidence>
<dbReference type="PANTHER" id="PTHR11845">
    <property type="entry name" value="5'-DEOXYNUCLEOTIDASE HDDC2"/>
    <property type="match status" value="1"/>
</dbReference>
<dbReference type="SUPFAM" id="SSF109604">
    <property type="entry name" value="HD-domain/PDEase-like"/>
    <property type="match status" value="1"/>
</dbReference>
<keyword evidence="1 3" id="KW-0378">Hydrolase</keyword>
<dbReference type="InterPro" id="IPR039356">
    <property type="entry name" value="YfbR/HDDC2"/>
</dbReference>
<keyword evidence="4" id="KW-1185">Reference proteome</keyword>
<dbReference type="Pfam" id="PF12917">
    <property type="entry name" value="YfbR-like"/>
    <property type="match status" value="1"/>
</dbReference>
<gene>
    <name evidence="3" type="primary">yfbR</name>
    <name evidence="3" type="ORF">JQM67_11450</name>
</gene>
<protein>
    <submittedName>
        <fullName evidence="3">5'-deoxynucleotidase</fullName>
        <ecNumber evidence="3">3.1.3.89</ecNumber>
    </submittedName>
</protein>
<reference evidence="3 4" key="1">
    <citation type="submission" date="2020-12" db="EMBL/GenBank/DDBJ databases">
        <title>Whole genome sequences of gut porcine anaerobes.</title>
        <authorList>
            <person name="Kubasova T."/>
            <person name="Jahodarova E."/>
            <person name="Rychlik I."/>
        </authorList>
    </citation>
    <scope>NUCLEOTIDE SEQUENCE [LARGE SCALE GENOMIC DNA]</scope>
    <source>
        <strain evidence="3 4">An867</strain>
    </source>
</reference>
<evidence type="ECO:0000259" key="2">
    <source>
        <dbReference type="SMART" id="SM00471"/>
    </source>
</evidence>
<dbReference type="SMART" id="SM00471">
    <property type="entry name" value="HDc"/>
    <property type="match status" value="1"/>
</dbReference>
<dbReference type="PANTHER" id="PTHR11845:SF13">
    <property type="entry name" value="5'-DEOXYNUCLEOTIDASE HDDC2"/>
    <property type="match status" value="1"/>
</dbReference>
<proteinExistence type="predicted"/>
<dbReference type="Gene3D" id="1.10.3210.10">
    <property type="entry name" value="Hypothetical protein af1432"/>
    <property type="match status" value="1"/>
</dbReference>
<evidence type="ECO:0000313" key="3">
    <source>
        <dbReference type="EMBL" id="MCF2653216.1"/>
    </source>
</evidence>
<sequence length="200" mass="22561">MGHFFAMLSRMKYINRWGLMRNTQPENIAEHSLDVAVIAHVLALLRARRFGVPCDAERAAVLGLFHDTTEIITGDLPTPVKYHSPEIRRAYGEVETLAAERLLSMLPEDLRGDYAPLLKMDDPDDAALLPLVKAADKVSAVIKCVEERKSGSTEFLAAEKTLRRAVEDMHLPEADVFMAEFLPSYERSLDEYTTEEDKIE</sequence>
<dbReference type="EC" id="3.1.3.89" evidence="3"/>
<evidence type="ECO:0000313" key="4">
    <source>
        <dbReference type="Proteomes" id="UP001299220"/>
    </source>
</evidence>
<comment type="caution">
    <text evidence="3">The sequence shown here is derived from an EMBL/GenBank/DDBJ whole genome shotgun (WGS) entry which is preliminary data.</text>
</comment>